<gene>
    <name evidence="1" type="ORF">OVA965_LOCUS19345</name>
    <name evidence="2" type="ORF">TMI583_LOCUS19357</name>
</gene>
<dbReference type="AlphaFoldDB" id="A0A8S2KWS4"/>
<reference evidence="2" key="1">
    <citation type="submission" date="2021-02" db="EMBL/GenBank/DDBJ databases">
        <authorList>
            <person name="Nowell W R."/>
        </authorList>
    </citation>
    <scope>NUCLEOTIDE SEQUENCE</scope>
</reference>
<dbReference type="EMBL" id="CAJOBA010009954">
    <property type="protein sequence ID" value="CAF3863413.1"/>
    <property type="molecule type" value="Genomic_DNA"/>
</dbReference>
<dbReference type="EMBL" id="CAJNOK010009935">
    <property type="protein sequence ID" value="CAF1102096.1"/>
    <property type="molecule type" value="Genomic_DNA"/>
</dbReference>
<evidence type="ECO:0000313" key="2">
    <source>
        <dbReference type="EMBL" id="CAF3863413.1"/>
    </source>
</evidence>
<name>A0A8S2KWS4_9BILA</name>
<comment type="caution">
    <text evidence="2">The sequence shown here is derived from an EMBL/GenBank/DDBJ whole genome shotgun (WGS) entry which is preliminary data.</text>
</comment>
<protein>
    <submittedName>
        <fullName evidence="2">Uncharacterized protein</fullName>
    </submittedName>
</protein>
<accession>A0A8S2KWS4</accession>
<evidence type="ECO:0000313" key="3">
    <source>
        <dbReference type="Proteomes" id="UP000682733"/>
    </source>
</evidence>
<evidence type="ECO:0000313" key="1">
    <source>
        <dbReference type="EMBL" id="CAF1102096.1"/>
    </source>
</evidence>
<organism evidence="2 3">
    <name type="scientific">Didymodactylos carnosus</name>
    <dbReference type="NCBI Taxonomy" id="1234261"/>
    <lineage>
        <taxon>Eukaryota</taxon>
        <taxon>Metazoa</taxon>
        <taxon>Spiralia</taxon>
        <taxon>Gnathifera</taxon>
        <taxon>Rotifera</taxon>
        <taxon>Eurotatoria</taxon>
        <taxon>Bdelloidea</taxon>
        <taxon>Philodinida</taxon>
        <taxon>Philodinidae</taxon>
        <taxon>Didymodactylos</taxon>
    </lineage>
</organism>
<dbReference type="Proteomes" id="UP000677228">
    <property type="component" value="Unassembled WGS sequence"/>
</dbReference>
<proteinExistence type="predicted"/>
<sequence length="117" mass="14119">MPSTKFVEKKRLKQDRCACKKWHADYYPNYYRDNVQKKKYVCAAVIQNSRYFHFGGTRMFDRNIIIVFTANLLKCHLTFNGYCDAYDHILKETIPFHLNDTQQFKLDPKFFQQLVHI</sequence>
<dbReference type="Proteomes" id="UP000682733">
    <property type="component" value="Unassembled WGS sequence"/>
</dbReference>